<organism evidence="1">
    <name type="scientific">marine sediment metagenome</name>
    <dbReference type="NCBI Taxonomy" id="412755"/>
    <lineage>
        <taxon>unclassified sequences</taxon>
        <taxon>metagenomes</taxon>
        <taxon>ecological metagenomes</taxon>
    </lineage>
</organism>
<gene>
    <name evidence="1" type="ORF">S03H2_21389</name>
</gene>
<feature type="non-terminal residue" evidence="1">
    <location>
        <position position="89"/>
    </location>
</feature>
<sequence length="89" mass="10635">MLTLKDSVVIEATPGEVEEWLRNIDKHYREWHPDHVKWVNLDGGLGEGDRFYYEEYLHGRLYKSRCMITRAERNDRVVIEFKGLSVPDR</sequence>
<dbReference type="AlphaFoldDB" id="X1GHL5"/>
<accession>X1GHL5</accession>
<protein>
    <submittedName>
        <fullName evidence="1">Uncharacterized protein</fullName>
    </submittedName>
</protein>
<dbReference type="EMBL" id="BARU01011378">
    <property type="protein sequence ID" value="GAH44330.1"/>
    <property type="molecule type" value="Genomic_DNA"/>
</dbReference>
<reference evidence="1" key="1">
    <citation type="journal article" date="2014" name="Front. Microbiol.">
        <title>High frequency of phylogenetically diverse reductive dehalogenase-homologous genes in deep subseafloor sedimentary metagenomes.</title>
        <authorList>
            <person name="Kawai M."/>
            <person name="Futagami T."/>
            <person name="Toyoda A."/>
            <person name="Takaki Y."/>
            <person name="Nishi S."/>
            <person name="Hori S."/>
            <person name="Arai W."/>
            <person name="Tsubouchi T."/>
            <person name="Morono Y."/>
            <person name="Uchiyama I."/>
            <person name="Ito T."/>
            <person name="Fujiyama A."/>
            <person name="Inagaki F."/>
            <person name="Takami H."/>
        </authorList>
    </citation>
    <scope>NUCLEOTIDE SEQUENCE</scope>
    <source>
        <strain evidence="1">Expedition CK06-06</strain>
    </source>
</reference>
<dbReference type="CDD" id="cd07812">
    <property type="entry name" value="SRPBCC"/>
    <property type="match status" value="1"/>
</dbReference>
<dbReference type="Gene3D" id="3.30.530.20">
    <property type="match status" value="1"/>
</dbReference>
<dbReference type="InterPro" id="IPR023393">
    <property type="entry name" value="START-like_dom_sf"/>
</dbReference>
<comment type="caution">
    <text evidence="1">The sequence shown here is derived from an EMBL/GenBank/DDBJ whole genome shotgun (WGS) entry which is preliminary data.</text>
</comment>
<evidence type="ECO:0000313" key="1">
    <source>
        <dbReference type="EMBL" id="GAH44330.1"/>
    </source>
</evidence>
<dbReference type="SUPFAM" id="SSF55961">
    <property type="entry name" value="Bet v1-like"/>
    <property type="match status" value="1"/>
</dbReference>
<name>X1GHL5_9ZZZZ</name>
<proteinExistence type="predicted"/>